<feature type="non-terminal residue" evidence="2">
    <location>
        <position position="1"/>
    </location>
</feature>
<feature type="domain" description="Phosphotyrosine protein phosphatase I" evidence="1">
    <location>
        <begin position="1"/>
        <end position="35"/>
    </location>
</feature>
<evidence type="ECO:0000313" key="3">
    <source>
        <dbReference type="Proteomes" id="UP000815325"/>
    </source>
</evidence>
<evidence type="ECO:0000259" key="1">
    <source>
        <dbReference type="Pfam" id="PF01451"/>
    </source>
</evidence>
<dbReference type="EMBL" id="MU071810">
    <property type="protein sequence ID" value="KAF5825856.1"/>
    <property type="molecule type" value="Genomic_DNA"/>
</dbReference>
<dbReference type="Gene3D" id="3.40.50.2300">
    <property type="match status" value="1"/>
</dbReference>
<dbReference type="PANTHER" id="PTHR47439">
    <property type="entry name" value="LOW MOLECULAR WEIGHT PHOSPHOTYROSINE PROTEIN PHOSPHATASE-RELATED"/>
    <property type="match status" value="1"/>
</dbReference>
<dbReference type="InterPro" id="IPR052995">
    <property type="entry name" value="LMW-PTP"/>
</dbReference>
<reference evidence="2" key="1">
    <citation type="submission" date="2017-08" db="EMBL/GenBank/DDBJ databases">
        <authorList>
            <person name="Polle J.E."/>
            <person name="Barry K."/>
            <person name="Cushman J."/>
            <person name="Schmutz J."/>
            <person name="Tran D."/>
            <person name="Hathwaick L.T."/>
            <person name="Yim W.C."/>
            <person name="Jenkins J."/>
            <person name="Mckie-Krisberg Z.M."/>
            <person name="Prochnik S."/>
            <person name="Lindquist E."/>
            <person name="Dockter R.B."/>
            <person name="Adam C."/>
            <person name="Molina H."/>
            <person name="Bunkerborg J."/>
            <person name="Jin E."/>
            <person name="Buchheim M."/>
            <person name="Magnuson J."/>
        </authorList>
    </citation>
    <scope>NUCLEOTIDE SEQUENCE</scope>
    <source>
        <strain evidence="2">CCAP 19/18</strain>
    </source>
</reference>
<evidence type="ECO:0000313" key="2">
    <source>
        <dbReference type="EMBL" id="KAF5825856.1"/>
    </source>
</evidence>
<protein>
    <recommendedName>
        <fullName evidence="1">Phosphotyrosine protein phosphatase I domain-containing protein</fullName>
    </recommendedName>
</protein>
<gene>
    <name evidence="2" type="ORF">DUNSADRAFT_6331</name>
</gene>
<proteinExistence type="predicted"/>
<dbReference type="InterPro" id="IPR023485">
    <property type="entry name" value="Ptyr_pPase"/>
</dbReference>
<keyword evidence="3" id="KW-1185">Reference proteome</keyword>
<sequence length="69" mass="7255">GNICRSPTAEAMFKAVVKSAGLEDLFDIDSCGTGGGNEDWFLKGGESYHEGEESDLRMAAIGAWAASQV</sequence>
<name>A0ABQ7FTU1_DUNSA</name>
<dbReference type="Proteomes" id="UP000815325">
    <property type="component" value="Unassembled WGS sequence"/>
</dbReference>
<accession>A0ABQ7FTU1</accession>
<dbReference type="PANTHER" id="PTHR47439:SF1">
    <property type="entry name" value="ACID PHOSPHATASE"/>
    <property type="match status" value="1"/>
</dbReference>
<dbReference type="SUPFAM" id="SSF52788">
    <property type="entry name" value="Phosphotyrosine protein phosphatases I"/>
    <property type="match status" value="1"/>
</dbReference>
<comment type="caution">
    <text evidence="2">The sequence shown here is derived from an EMBL/GenBank/DDBJ whole genome shotgun (WGS) entry which is preliminary data.</text>
</comment>
<dbReference type="Pfam" id="PF01451">
    <property type="entry name" value="LMWPc"/>
    <property type="match status" value="1"/>
</dbReference>
<dbReference type="InterPro" id="IPR036196">
    <property type="entry name" value="Ptyr_pPase_sf"/>
</dbReference>
<organism evidence="2 3">
    <name type="scientific">Dunaliella salina</name>
    <name type="common">Green alga</name>
    <name type="synonym">Protococcus salinus</name>
    <dbReference type="NCBI Taxonomy" id="3046"/>
    <lineage>
        <taxon>Eukaryota</taxon>
        <taxon>Viridiplantae</taxon>
        <taxon>Chlorophyta</taxon>
        <taxon>core chlorophytes</taxon>
        <taxon>Chlorophyceae</taxon>
        <taxon>CS clade</taxon>
        <taxon>Chlamydomonadales</taxon>
        <taxon>Dunaliellaceae</taxon>
        <taxon>Dunaliella</taxon>
    </lineage>
</organism>